<proteinExistence type="predicted"/>
<feature type="non-terminal residue" evidence="1">
    <location>
        <position position="1"/>
    </location>
</feature>
<reference evidence="2" key="1">
    <citation type="submission" date="2022-10" db="EMBL/GenBank/DDBJ databases">
        <title>Genome assembly of Pristionchus species.</title>
        <authorList>
            <person name="Yoshida K."/>
            <person name="Sommer R.J."/>
        </authorList>
    </citation>
    <scope>NUCLEOTIDE SEQUENCE [LARGE SCALE GENOMIC DNA]</scope>
    <source>
        <strain evidence="2">RS5460</strain>
    </source>
</reference>
<feature type="non-terminal residue" evidence="1">
    <location>
        <position position="119"/>
    </location>
</feature>
<name>A0AAN4ZKP6_9BILA</name>
<evidence type="ECO:0000313" key="2">
    <source>
        <dbReference type="Proteomes" id="UP001328107"/>
    </source>
</evidence>
<dbReference type="AlphaFoldDB" id="A0AAN4ZKP6"/>
<evidence type="ECO:0000313" key="1">
    <source>
        <dbReference type="EMBL" id="GMR43072.1"/>
    </source>
</evidence>
<dbReference type="Proteomes" id="UP001328107">
    <property type="component" value="Unassembled WGS sequence"/>
</dbReference>
<organism evidence="1 2">
    <name type="scientific">Pristionchus mayeri</name>
    <dbReference type="NCBI Taxonomy" id="1317129"/>
    <lineage>
        <taxon>Eukaryota</taxon>
        <taxon>Metazoa</taxon>
        <taxon>Ecdysozoa</taxon>
        <taxon>Nematoda</taxon>
        <taxon>Chromadorea</taxon>
        <taxon>Rhabditida</taxon>
        <taxon>Rhabditina</taxon>
        <taxon>Diplogasteromorpha</taxon>
        <taxon>Diplogasteroidea</taxon>
        <taxon>Neodiplogasteridae</taxon>
        <taxon>Pristionchus</taxon>
    </lineage>
</organism>
<gene>
    <name evidence="1" type="ORF">PMAYCL1PPCAC_13267</name>
</gene>
<comment type="caution">
    <text evidence="1">The sequence shown here is derived from an EMBL/GenBank/DDBJ whole genome shotgun (WGS) entry which is preliminary data.</text>
</comment>
<keyword evidence="2" id="KW-1185">Reference proteome</keyword>
<accession>A0AAN4ZKP6</accession>
<protein>
    <submittedName>
        <fullName evidence="1">Uncharacterized protein</fullName>
    </submittedName>
</protein>
<dbReference type="EMBL" id="BTRK01000003">
    <property type="protein sequence ID" value="GMR43072.1"/>
    <property type="molecule type" value="Genomic_DNA"/>
</dbReference>
<sequence length="119" mass="14019">SLQFPFEDIFWRAEKGGKYEDFEKLYRILSQSIEDMNSKLKWEFDMIHREATKGANVALPYFSPEVYCPHLVPVSGRKLCAPWLFKGAIKPNKVDEERWKEDKERVILHEKAEDEELAG</sequence>